<evidence type="ECO:0000256" key="11">
    <source>
        <dbReference type="ARBA" id="ARBA00023232"/>
    </source>
</evidence>
<sequence>MSHDGPPPHGAAPPPAALHGLHGLHGLAAGDAGRPERADWTVPQHWQDYTAAEHATWAHLWQRQHAGLQGRACSAWLRALDALPIDDRAIPDFDRLNAVLQPRCGWQVVAVPGLVPDAVFFGHLAARRFPVGRFIRDAQHLDYLQEPDVFHDLYGHVPLLLDPQIGDFIQAYGQGGLRAQALGMLPLLARVYWYTVEFGLLREAGGLRIWGAGILSSATESRYCLDDATPQRLAFDLLRVMRTRHRIDDLQACYFVLDDLGQLMALAEQDFEPLYRAAHALPTIEPDQHLAEDRRLTREGRPMDGDTGPAGRAPADGADPAPAPALSPATRRPDRRPARRR</sequence>
<dbReference type="CDD" id="cd03348">
    <property type="entry name" value="pro_PheOH"/>
    <property type="match status" value="1"/>
</dbReference>
<dbReference type="PANTHER" id="PTHR11473">
    <property type="entry name" value="AROMATIC AMINO ACID HYDROXYLASE"/>
    <property type="match status" value="1"/>
</dbReference>
<feature type="compositionally biased region" description="Pro residues" evidence="13">
    <location>
        <begin position="1"/>
        <end position="16"/>
    </location>
</feature>
<evidence type="ECO:0000256" key="5">
    <source>
        <dbReference type="ARBA" id="ARBA00011995"/>
    </source>
</evidence>
<dbReference type="InterPro" id="IPR019774">
    <property type="entry name" value="Aromatic-AA_hydroxylase_C"/>
</dbReference>
<proteinExistence type="inferred from homology"/>
<dbReference type="RefSeq" id="WP_341372851.1">
    <property type="nucleotide sequence ID" value="NZ_JBBUTF010000003.1"/>
</dbReference>
<comment type="catalytic activity">
    <reaction evidence="1">
        <text>(6R)-L-erythro-5,6,7,8-tetrahydrobiopterin + L-phenylalanine + O2 = (4aS,6R)-4a-hydroxy-L-erythro-5,6,7,8-tetrahydrobiopterin + L-tyrosine</text>
        <dbReference type="Rhea" id="RHEA:20273"/>
        <dbReference type="ChEBI" id="CHEBI:15379"/>
        <dbReference type="ChEBI" id="CHEBI:15642"/>
        <dbReference type="ChEBI" id="CHEBI:58095"/>
        <dbReference type="ChEBI" id="CHEBI:58315"/>
        <dbReference type="ChEBI" id="CHEBI:59560"/>
        <dbReference type="EC" id="1.14.16.1"/>
    </reaction>
</comment>
<keyword evidence="7" id="KW-0479">Metal-binding</keyword>
<dbReference type="InterPro" id="IPR001273">
    <property type="entry name" value="ArAA_hydroxylase"/>
</dbReference>
<keyword evidence="11" id="KW-0585">Phenylalanine catabolism</keyword>
<dbReference type="PROSITE" id="PS51410">
    <property type="entry name" value="BH4_AAA_HYDROXYL_2"/>
    <property type="match status" value="1"/>
</dbReference>
<protein>
    <recommendedName>
        <fullName evidence="6">Phenylalanine-4-hydroxylase</fullName>
        <ecNumber evidence="5">1.14.16.1</ecNumber>
    </recommendedName>
    <alternativeName>
        <fullName evidence="12">Phe-4-monooxygenase</fullName>
    </alternativeName>
</protein>
<organism evidence="15 16">
    <name type="scientific">Pseudaquabacterium rugosum</name>
    <dbReference type="NCBI Taxonomy" id="2984194"/>
    <lineage>
        <taxon>Bacteria</taxon>
        <taxon>Pseudomonadati</taxon>
        <taxon>Pseudomonadota</taxon>
        <taxon>Betaproteobacteria</taxon>
        <taxon>Burkholderiales</taxon>
        <taxon>Sphaerotilaceae</taxon>
        <taxon>Pseudaquabacterium</taxon>
    </lineage>
</organism>
<feature type="compositionally biased region" description="Basic and acidic residues" evidence="13">
    <location>
        <begin position="286"/>
        <end position="304"/>
    </location>
</feature>
<dbReference type="GO" id="GO:0004505">
    <property type="term" value="F:phenylalanine 4-monooxygenase activity"/>
    <property type="evidence" value="ECO:0007669"/>
    <property type="project" value="UniProtKB-EC"/>
</dbReference>
<dbReference type="InterPro" id="IPR018301">
    <property type="entry name" value="ArAA_hydroxylase_Fe/CU_BS"/>
</dbReference>
<evidence type="ECO:0000256" key="6">
    <source>
        <dbReference type="ARBA" id="ARBA00020276"/>
    </source>
</evidence>
<evidence type="ECO:0000259" key="14">
    <source>
        <dbReference type="PROSITE" id="PS51410"/>
    </source>
</evidence>
<accession>A0ABU9B685</accession>
<evidence type="ECO:0000256" key="4">
    <source>
        <dbReference type="ARBA" id="ARBA00009712"/>
    </source>
</evidence>
<dbReference type="EC" id="1.14.16.1" evidence="5"/>
<dbReference type="InterPro" id="IPR036329">
    <property type="entry name" value="Aro-AA_hydroxylase_C_sf"/>
</dbReference>
<comment type="cofactor">
    <cofactor evidence="2">
        <name>Fe(2+)</name>
        <dbReference type="ChEBI" id="CHEBI:29033"/>
    </cofactor>
</comment>
<dbReference type="InterPro" id="IPR036951">
    <property type="entry name" value="ArAA_hydroxylase_sf"/>
</dbReference>
<evidence type="ECO:0000256" key="13">
    <source>
        <dbReference type="SAM" id="MobiDB-lite"/>
    </source>
</evidence>
<gene>
    <name evidence="15" type="primary">phhA</name>
    <name evidence="15" type="ORF">AACH11_03720</name>
</gene>
<reference evidence="15 16" key="1">
    <citation type="submission" date="2024-04" db="EMBL/GenBank/DDBJ databases">
        <title>Novel species of the genus Ideonella isolated from streams.</title>
        <authorList>
            <person name="Lu H."/>
        </authorList>
    </citation>
    <scope>NUCLEOTIDE SEQUENCE [LARGE SCALE GENOMIC DNA]</scope>
    <source>
        <strain evidence="15 16">BYS139W</strain>
    </source>
</reference>
<feature type="compositionally biased region" description="Low complexity" evidence="13">
    <location>
        <begin position="305"/>
        <end position="330"/>
    </location>
</feature>
<keyword evidence="8 15" id="KW-0560">Oxidoreductase</keyword>
<evidence type="ECO:0000256" key="12">
    <source>
        <dbReference type="ARBA" id="ARBA00029922"/>
    </source>
</evidence>
<dbReference type="SUPFAM" id="SSF56534">
    <property type="entry name" value="Aromatic aminoacid monoxygenases, catalytic and oligomerization domains"/>
    <property type="match status" value="1"/>
</dbReference>
<comment type="similarity">
    <text evidence="4">Belongs to the biopterin-dependent aromatic amino acid hydroxylase family.</text>
</comment>
<feature type="domain" description="Biopterin-dependent aromatic amino acid hydroxylase family profile" evidence="14">
    <location>
        <begin position="1"/>
        <end position="320"/>
    </location>
</feature>
<evidence type="ECO:0000313" key="16">
    <source>
        <dbReference type="Proteomes" id="UP001368500"/>
    </source>
</evidence>
<evidence type="ECO:0000256" key="2">
    <source>
        <dbReference type="ARBA" id="ARBA00001954"/>
    </source>
</evidence>
<evidence type="ECO:0000256" key="9">
    <source>
        <dbReference type="ARBA" id="ARBA00023004"/>
    </source>
</evidence>
<name>A0ABU9B685_9BURK</name>
<dbReference type="PANTHER" id="PTHR11473:SF24">
    <property type="entry name" value="PHENYLALANINE-4-HYDROXYLASE"/>
    <property type="match status" value="1"/>
</dbReference>
<dbReference type="PROSITE" id="PS00367">
    <property type="entry name" value="BH4_AAA_HYDROXYL_1"/>
    <property type="match status" value="1"/>
</dbReference>
<feature type="region of interest" description="Disordered" evidence="13">
    <location>
        <begin position="286"/>
        <end position="341"/>
    </location>
</feature>
<comment type="pathway">
    <text evidence="3">Amino-acid degradation; L-phenylalanine degradation; acetoacetate and fumarate from L-phenylalanine: step 1/6.</text>
</comment>
<evidence type="ECO:0000256" key="3">
    <source>
        <dbReference type="ARBA" id="ARBA00005088"/>
    </source>
</evidence>
<feature type="region of interest" description="Disordered" evidence="13">
    <location>
        <begin position="1"/>
        <end position="22"/>
    </location>
</feature>
<evidence type="ECO:0000256" key="10">
    <source>
        <dbReference type="ARBA" id="ARBA00023033"/>
    </source>
</evidence>
<keyword evidence="16" id="KW-1185">Reference proteome</keyword>
<dbReference type="PRINTS" id="PR00372">
    <property type="entry name" value="FYWHYDRXLASE"/>
</dbReference>
<keyword evidence="9" id="KW-0408">Iron</keyword>
<evidence type="ECO:0000256" key="8">
    <source>
        <dbReference type="ARBA" id="ARBA00023002"/>
    </source>
</evidence>
<dbReference type="Proteomes" id="UP001368500">
    <property type="component" value="Unassembled WGS sequence"/>
</dbReference>
<evidence type="ECO:0000256" key="7">
    <source>
        <dbReference type="ARBA" id="ARBA00022723"/>
    </source>
</evidence>
<feature type="compositionally biased region" description="Basic and acidic residues" evidence="13">
    <location>
        <begin position="331"/>
        <end position="341"/>
    </location>
</feature>
<evidence type="ECO:0000313" key="15">
    <source>
        <dbReference type="EMBL" id="MEK8025068.1"/>
    </source>
</evidence>
<evidence type="ECO:0000256" key="1">
    <source>
        <dbReference type="ARBA" id="ARBA00001060"/>
    </source>
</evidence>
<comment type="caution">
    <text evidence="15">The sequence shown here is derived from an EMBL/GenBank/DDBJ whole genome shotgun (WGS) entry which is preliminary data.</text>
</comment>
<dbReference type="NCBIfam" id="TIGR01267">
    <property type="entry name" value="Phe4hydrox_mono"/>
    <property type="match status" value="1"/>
</dbReference>
<dbReference type="EMBL" id="JBBUTF010000003">
    <property type="protein sequence ID" value="MEK8025068.1"/>
    <property type="molecule type" value="Genomic_DNA"/>
</dbReference>
<dbReference type="InterPro" id="IPR005960">
    <property type="entry name" value="Phe-4-hydroxylase_mono"/>
</dbReference>
<dbReference type="Pfam" id="PF00351">
    <property type="entry name" value="Biopterin_H"/>
    <property type="match status" value="1"/>
</dbReference>
<dbReference type="Gene3D" id="1.10.800.10">
    <property type="entry name" value="Aromatic amino acid hydroxylase"/>
    <property type="match status" value="1"/>
</dbReference>
<keyword evidence="10" id="KW-0503">Monooxygenase</keyword>